<reference evidence="7" key="1">
    <citation type="journal article" date="2020" name="Stud. Mycol.">
        <title>101 Dothideomycetes genomes: a test case for predicting lifestyles and emergence of pathogens.</title>
        <authorList>
            <person name="Haridas S."/>
            <person name="Albert R."/>
            <person name="Binder M."/>
            <person name="Bloem J."/>
            <person name="Labutti K."/>
            <person name="Salamov A."/>
            <person name="Andreopoulos B."/>
            <person name="Baker S."/>
            <person name="Barry K."/>
            <person name="Bills G."/>
            <person name="Bluhm B."/>
            <person name="Cannon C."/>
            <person name="Castanera R."/>
            <person name="Culley D."/>
            <person name="Daum C."/>
            <person name="Ezra D."/>
            <person name="Gonzalez J."/>
            <person name="Henrissat B."/>
            <person name="Kuo A."/>
            <person name="Liang C."/>
            <person name="Lipzen A."/>
            <person name="Lutzoni F."/>
            <person name="Magnuson J."/>
            <person name="Mondo S."/>
            <person name="Nolan M."/>
            <person name="Ohm R."/>
            <person name="Pangilinan J."/>
            <person name="Park H.-J."/>
            <person name="Ramirez L."/>
            <person name="Alfaro M."/>
            <person name="Sun H."/>
            <person name="Tritt A."/>
            <person name="Yoshinaga Y."/>
            <person name="Zwiers L.-H."/>
            <person name="Turgeon B."/>
            <person name="Goodwin S."/>
            <person name="Spatafora J."/>
            <person name="Crous P."/>
            <person name="Grigoriev I."/>
        </authorList>
    </citation>
    <scope>NUCLEOTIDE SEQUENCE</scope>
    <source>
        <strain evidence="7">CBS 113979</strain>
    </source>
</reference>
<dbReference type="Proteomes" id="UP000800041">
    <property type="component" value="Unassembled WGS sequence"/>
</dbReference>
<protein>
    <submittedName>
        <fullName evidence="7">DUF1751-domain-containing protein</fullName>
    </submittedName>
</protein>
<dbReference type="Pfam" id="PF08551">
    <property type="entry name" value="DUF1751"/>
    <property type="match status" value="1"/>
</dbReference>
<keyword evidence="3 6" id="KW-1133">Transmembrane helix</keyword>
<feature type="region of interest" description="Disordered" evidence="5">
    <location>
        <begin position="291"/>
        <end position="319"/>
    </location>
</feature>
<evidence type="ECO:0000256" key="2">
    <source>
        <dbReference type="ARBA" id="ARBA00022692"/>
    </source>
</evidence>
<evidence type="ECO:0000256" key="3">
    <source>
        <dbReference type="ARBA" id="ARBA00022989"/>
    </source>
</evidence>
<dbReference type="SUPFAM" id="SSF144091">
    <property type="entry name" value="Rhomboid-like"/>
    <property type="match status" value="1"/>
</dbReference>
<feature type="compositionally biased region" description="Basic and acidic residues" evidence="5">
    <location>
        <begin position="367"/>
        <end position="377"/>
    </location>
</feature>
<dbReference type="InterPro" id="IPR013861">
    <property type="entry name" value="TMEM115/Pdh1/Rbl19"/>
</dbReference>
<sequence>MAPRINIPPITRALLLSLFLLTISNIALRPISTPTLLYLLSPFNFSSWIGAPFLCIVPGVSIVYPWVFFTATLVEQNIWGLAISGFALFFGGRYLERAWGGAEFAKFVLFVAVIPNLVAFGTCVVWYALTHNTGALTTTISGTTSLAASALVSLTQLIPEHTITLLSLPIRIRIKRLPSIFLLIQTLSMAILGSYPTFLLAISGFLTSWTYLRFYRKTEIASAASTDSTLVRGDASETFAFAAFFPEVVQPPIAAASDAIYNILVTLRLCAPFSADAIDSANEAAIARSEGGLPNIMNPAGGSGARRGSGSQRREEAERRRQLALKALDQRLHAAASRGAGGPQMMSTSAPAPARVASTSSPAEAEPEGKGKERAEE</sequence>
<comment type="subcellular location">
    <subcellularLocation>
        <location evidence="1">Membrane</location>
        <topology evidence="1">Multi-pass membrane protein</topology>
    </subcellularLocation>
</comment>
<name>A0A6G1HE89_9PEZI</name>
<evidence type="ECO:0000256" key="1">
    <source>
        <dbReference type="ARBA" id="ARBA00004141"/>
    </source>
</evidence>
<feature type="region of interest" description="Disordered" evidence="5">
    <location>
        <begin position="332"/>
        <end position="377"/>
    </location>
</feature>
<dbReference type="AlphaFoldDB" id="A0A6G1HE89"/>
<dbReference type="Gene3D" id="1.20.1540.10">
    <property type="entry name" value="Rhomboid-like"/>
    <property type="match status" value="1"/>
</dbReference>
<dbReference type="GO" id="GO:0006890">
    <property type="term" value="P:retrograde vesicle-mediated transport, Golgi to endoplasmic reticulum"/>
    <property type="evidence" value="ECO:0007669"/>
    <property type="project" value="InterPro"/>
</dbReference>
<keyword evidence="8" id="KW-1185">Reference proteome</keyword>
<feature type="transmembrane region" description="Helical" evidence="6">
    <location>
        <begin position="12"/>
        <end position="31"/>
    </location>
</feature>
<gene>
    <name evidence="7" type="ORF">K402DRAFT_459363</name>
</gene>
<evidence type="ECO:0000256" key="6">
    <source>
        <dbReference type="SAM" id="Phobius"/>
    </source>
</evidence>
<feature type="transmembrane region" description="Helical" evidence="6">
    <location>
        <begin position="43"/>
        <end position="66"/>
    </location>
</feature>
<dbReference type="GO" id="GO:0016020">
    <property type="term" value="C:membrane"/>
    <property type="evidence" value="ECO:0007669"/>
    <property type="project" value="UniProtKB-SubCell"/>
</dbReference>
<feature type="transmembrane region" description="Helical" evidence="6">
    <location>
        <begin position="107"/>
        <end position="129"/>
    </location>
</feature>
<dbReference type="GO" id="GO:0005794">
    <property type="term" value="C:Golgi apparatus"/>
    <property type="evidence" value="ECO:0007669"/>
    <property type="project" value="TreeGrafter"/>
</dbReference>
<evidence type="ECO:0000313" key="7">
    <source>
        <dbReference type="EMBL" id="KAF1991340.1"/>
    </source>
</evidence>
<dbReference type="FunFam" id="1.20.1540.10:FF:000004">
    <property type="entry name" value="Transmembrane protein 115"/>
    <property type="match status" value="1"/>
</dbReference>
<accession>A0A6G1HE89</accession>
<dbReference type="PANTHER" id="PTHR13377:SF3">
    <property type="entry name" value="TRANSMEMBRANE PROTEIN 115"/>
    <property type="match status" value="1"/>
</dbReference>
<feature type="transmembrane region" description="Helical" evidence="6">
    <location>
        <begin position="179"/>
        <end position="212"/>
    </location>
</feature>
<keyword evidence="4 6" id="KW-0472">Membrane</keyword>
<organism evidence="7 8">
    <name type="scientific">Aulographum hederae CBS 113979</name>
    <dbReference type="NCBI Taxonomy" id="1176131"/>
    <lineage>
        <taxon>Eukaryota</taxon>
        <taxon>Fungi</taxon>
        <taxon>Dikarya</taxon>
        <taxon>Ascomycota</taxon>
        <taxon>Pezizomycotina</taxon>
        <taxon>Dothideomycetes</taxon>
        <taxon>Pleosporomycetidae</taxon>
        <taxon>Aulographales</taxon>
        <taxon>Aulographaceae</taxon>
    </lineage>
</organism>
<evidence type="ECO:0000256" key="4">
    <source>
        <dbReference type="ARBA" id="ARBA00023136"/>
    </source>
</evidence>
<evidence type="ECO:0000256" key="5">
    <source>
        <dbReference type="SAM" id="MobiDB-lite"/>
    </source>
</evidence>
<dbReference type="PANTHER" id="PTHR13377">
    <property type="entry name" value="PLACENTAL PROTEIN 6"/>
    <property type="match status" value="1"/>
</dbReference>
<keyword evidence="2 6" id="KW-0812">Transmembrane</keyword>
<proteinExistence type="predicted"/>
<dbReference type="InterPro" id="IPR035952">
    <property type="entry name" value="Rhomboid-like_sf"/>
</dbReference>
<feature type="transmembrane region" description="Helical" evidence="6">
    <location>
        <begin position="78"/>
        <end position="95"/>
    </location>
</feature>
<evidence type="ECO:0000313" key="8">
    <source>
        <dbReference type="Proteomes" id="UP000800041"/>
    </source>
</evidence>
<dbReference type="OrthoDB" id="73612at2759"/>
<dbReference type="SMART" id="SM01160">
    <property type="entry name" value="DUF1751"/>
    <property type="match status" value="1"/>
</dbReference>
<dbReference type="EMBL" id="ML977139">
    <property type="protein sequence ID" value="KAF1991340.1"/>
    <property type="molecule type" value="Genomic_DNA"/>
</dbReference>